<proteinExistence type="predicted"/>
<dbReference type="AlphaFoldDB" id="A0A936ZGW8"/>
<name>A0A936ZGW8_9HYPH</name>
<protein>
    <recommendedName>
        <fullName evidence="3">Gfo/Idh/MocA-like oxidoreductase N-terminal domain-containing protein</fullName>
    </recommendedName>
</protein>
<comment type="caution">
    <text evidence="1">The sequence shown here is derived from an EMBL/GenBank/DDBJ whole genome shotgun (WGS) entry which is preliminary data.</text>
</comment>
<dbReference type="EMBL" id="JAEQMY010000051">
    <property type="protein sequence ID" value="MBL0406804.1"/>
    <property type="molecule type" value="Genomic_DNA"/>
</dbReference>
<organism evidence="1 2">
    <name type="scientific">Microvirga aerilata</name>
    <dbReference type="NCBI Taxonomy" id="670292"/>
    <lineage>
        <taxon>Bacteria</taxon>
        <taxon>Pseudomonadati</taxon>
        <taxon>Pseudomonadota</taxon>
        <taxon>Alphaproteobacteria</taxon>
        <taxon>Hyphomicrobiales</taxon>
        <taxon>Methylobacteriaceae</taxon>
        <taxon>Microvirga</taxon>
    </lineage>
</organism>
<gene>
    <name evidence="1" type="ORF">JKG68_22935</name>
</gene>
<evidence type="ECO:0000313" key="1">
    <source>
        <dbReference type="EMBL" id="MBL0406804.1"/>
    </source>
</evidence>
<keyword evidence="2" id="KW-1185">Reference proteome</keyword>
<dbReference type="Proteomes" id="UP000605848">
    <property type="component" value="Unassembled WGS sequence"/>
</dbReference>
<reference evidence="1" key="1">
    <citation type="submission" date="2021-01" db="EMBL/GenBank/DDBJ databases">
        <title>Microvirga sp.</title>
        <authorList>
            <person name="Kim M.K."/>
        </authorList>
    </citation>
    <scope>NUCLEOTIDE SEQUENCE</scope>
    <source>
        <strain evidence="1">5420S-16</strain>
    </source>
</reference>
<evidence type="ECO:0000313" key="2">
    <source>
        <dbReference type="Proteomes" id="UP000605848"/>
    </source>
</evidence>
<dbReference type="RefSeq" id="WP_202063664.1">
    <property type="nucleotide sequence ID" value="NZ_JAEQMY010000051.1"/>
</dbReference>
<sequence>MTVADSLLQPVNLAVLGAGPIGKRHIEHVLFQPDANLMAIVEASSN</sequence>
<accession>A0A936ZGW8</accession>
<dbReference type="InterPro" id="IPR036291">
    <property type="entry name" value="NAD(P)-bd_dom_sf"/>
</dbReference>
<dbReference type="SUPFAM" id="SSF51735">
    <property type="entry name" value="NAD(P)-binding Rossmann-fold domains"/>
    <property type="match status" value="1"/>
</dbReference>
<evidence type="ECO:0008006" key="3">
    <source>
        <dbReference type="Google" id="ProtNLM"/>
    </source>
</evidence>